<gene>
    <name evidence="2" type="primary">LOC142163239</name>
</gene>
<organism evidence="1 2">
    <name type="scientific">Nicotiana tabacum</name>
    <name type="common">Common tobacco</name>
    <dbReference type="NCBI Taxonomy" id="4097"/>
    <lineage>
        <taxon>Eukaryota</taxon>
        <taxon>Viridiplantae</taxon>
        <taxon>Streptophyta</taxon>
        <taxon>Embryophyta</taxon>
        <taxon>Tracheophyta</taxon>
        <taxon>Spermatophyta</taxon>
        <taxon>Magnoliopsida</taxon>
        <taxon>eudicotyledons</taxon>
        <taxon>Gunneridae</taxon>
        <taxon>Pentapetalae</taxon>
        <taxon>asterids</taxon>
        <taxon>lamiids</taxon>
        <taxon>Solanales</taxon>
        <taxon>Solanaceae</taxon>
        <taxon>Nicotianoideae</taxon>
        <taxon>Nicotianeae</taxon>
        <taxon>Nicotiana</taxon>
    </lineage>
</organism>
<reference evidence="1" key="1">
    <citation type="journal article" date="2014" name="Nat. Commun.">
        <title>The tobacco genome sequence and its comparison with those of tomato and potato.</title>
        <authorList>
            <person name="Sierro N."/>
            <person name="Battey J.N."/>
            <person name="Ouadi S."/>
            <person name="Bakaher N."/>
            <person name="Bovet L."/>
            <person name="Willig A."/>
            <person name="Goepfert S."/>
            <person name="Peitsch M.C."/>
            <person name="Ivanov N.V."/>
        </authorList>
    </citation>
    <scope>NUCLEOTIDE SEQUENCE [LARGE SCALE GENOMIC DNA]</scope>
</reference>
<sequence>MKQKTSVHHSDMLGVTLIHQFLIETENYSEWNRSMKMPLLVKNKIGFIDGKCTNEKYKGNAFCMYRWERYNTIVQSWIMIQLHKSSVLYSSNAQKVWAAFKDTFDKFLIGLNETYAPQRSQILMMNHTPTLDQAYSMIIREESQRMNDGMGIQSRILENAPMEDVTSALILANASNMQPKRNAHLQCDYFRVKGHTRKTCYKLVGYSPCYKFTHMRRGAYDGLAAATHNANVKEELQHWSYESAEHSDWECWTY</sequence>
<dbReference type="RefSeq" id="XP_075076607.1">
    <property type="nucleotide sequence ID" value="XM_075220506.1"/>
</dbReference>
<dbReference type="Proteomes" id="UP000790787">
    <property type="component" value="Chromosome 8"/>
</dbReference>
<evidence type="ECO:0000313" key="1">
    <source>
        <dbReference type="Proteomes" id="UP000790787"/>
    </source>
</evidence>
<proteinExistence type="predicted"/>
<reference evidence="2" key="2">
    <citation type="submission" date="2025-08" db="UniProtKB">
        <authorList>
            <consortium name="RefSeq"/>
        </authorList>
    </citation>
    <scope>IDENTIFICATION</scope>
    <source>
        <tissue evidence="2">Leaf</tissue>
    </source>
</reference>
<evidence type="ECO:0000313" key="2">
    <source>
        <dbReference type="RefSeq" id="XP_075076607.1"/>
    </source>
</evidence>
<protein>
    <submittedName>
        <fullName evidence="2">Uncharacterized protein LOC142163239</fullName>
    </submittedName>
</protein>
<keyword evidence="1" id="KW-1185">Reference proteome</keyword>
<name>A0AC58RV53_TOBAC</name>
<accession>A0AC58RV53</accession>